<dbReference type="CDD" id="cd10910">
    <property type="entry name" value="PIN_limkain_b1_N_like"/>
    <property type="match status" value="1"/>
</dbReference>
<dbReference type="Gene3D" id="3.40.50.1010">
    <property type="entry name" value="5'-nuclease"/>
    <property type="match status" value="1"/>
</dbReference>
<dbReference type="PANTHER" id="PTHR14379">
    <property type="entry name" value="LIMKAIN B LKAP"/>
    <property type="match status" value="1"/>
</dbReference>
<reference evidence="3 4" key="1">
    <citation type="journal article" date="2019" name="Nat. Ecol. Evol.">
        <title>Megaphylogeny resolves global patterns of mushroom evolution.</title>
        <authorList>
            <person name="Varga T."/>
            <person name="Krizsan K."/>
            <person name="Foldi C."/>
            <person name="Dima B."/>
            <person name="Sanchez-Garcia M."/>
            <person name="Sanchez-Ramirez S."/>
            <person name="Szollosi G.J."/>
            <person name="Szarkandi J.G."/>
            <person name="Papp V."/>
            <person name="Albert L."/>
            <person name="Andreopoulos W."/>
            <person name="Angelini C."/>
            <person name="Antonin V."/>
            <person name="Barry K.W."/>
            <person name="Bougher N.L."/>
            <person name="Buchanan P."/>
            <person name="Buyck B."/>
            <person name="Bense V."/>
            <person name="Catcheside P."/>
            <person name="Chovatia M."/>
            <person name="Cooper J."/>
            <person name="Damon W."/>
            <person name="Desjardin D."/>
            <person name="Finy P."/>
            <person name="Geml J."/>
            <person name="Haridas S."/>
            <person name="Hughes K."/>
            <person name="Justo A."/>
            <person name="Karasinski D."/>
            <person name="Kautmanova I."/>
            <person name="Kiss B."/>
            <person name="Kocsube S."/>
            <person name="Kotiranta H."/>
            <person name="LaButti K.M."/>
            <person name="Lechner B.E."/>
            <person name="Liimatainen K."/>
            <person name="Lipzen A."/>
            <person name="Lukacs Z."/>
            <person name="Mihaltcheva S."/>
            <person name="Morgado L.N."/>
            <person name="Niskanen T."/>
            <person name="Noordeloos M.E."/>
            <person name="Ohm R.A."/>
            <person name="Ortiz-Santana B."/>
            <person name="Ovrebo C."/>
            <person name="Racz N."/>
            <person name="Riley R."/>
            <person name="Savchenko A."/>
            <person name="Shiryaev A."/>
            <person name="Soop K."/>
            <person name="Spirin V."/>
            <person name="Szebenyi C."/>
            <person name="Tomsovsky M."/>
            <person name="Tulloss R.E."/>
            <person name="Uehling J."/>
            <person name="Grigoriev I.V."/>
            <person name="Vagvolgyi C."/>
            <person name="Papp T."/>
            <person name="Martin F.M."/>
            <person name="Miettinen O."/>
            <person name="Hibbett D.S."/>
            <person name="Nagy L.G."/>
        </authorList>
    </citation>
    <scope>NUCLEOTIDE SEQUENCE [LARGE SCALE GENOMIC DNA]</scope>
    <source>
        <strain evidence="3 4">CBS 121175</strain>
    </source>
</reference>
<dbReference type="AlphaFoldDB" id="A0A5C3L0G0"/>
<dbReference type="InterPro" id="IPR024768">
    <property type="entry name" value="Marf1"/>
</dbReference>
<protein>
    <recommendedName>
        <fullName evidence="2">NYN domain-containing protein</fullName>
    </recommendedName>
</protein>
<feature type="region of interest" description="Disordered" evidence="1">
    <location>
        <begin position="161"/>
        <end position="183"/>
    </location>
</feature>
<dbReference type="PANTHER" id="PTHR14379:SF3">
    <property type="entry name" value="MEIOSIS REGULATOR AND MRNA STABILITY FACTOR 1"/>
    <property type="match status" value="1"/>
</dbReference>
<accession>A0A5C3L0G0</accession>
<dbReference type="STRING" id="230819.A0A5C3L0G0"/>
<dbReference type="GO" id="GO:0004540">
    <property type="term" value="F:RNA nuclease activity"/>
    <property type="evidence" value="ECO:0007669"/>
    <property type="project" value="InterPro"/>
</dbReference>
<dbReference type="OrthoDB" id="549353at2759"/>
<evidence type="ECO:0000313" key="3">
    <source>
        <dbReference type="EMBL" id="TFK26434.1"/>
    </source>
</evidence>
<dbReference type="GO" id="GO:1905762">
    <property type="term" value="F:CCR4-NOT complex binding"/>
    <property type="evidence" value="ECO:0007669"/>
    <property type="project" value="TreeGrafter"/>
</dbReference>
<feature type="domain" description="NYN" evidence="2">
    <location>
        <begin position="12"/>
        <end position="137"/>
    </location>
</feature>
<gene>
    <name evidence="3" type="ORF">FA15DRAFT_294808</name>
</gene>
<dbReference type="Proteomes" id="UP000307440">
    <property type="component" value="Unassembled WGS sequence"/>
</dbReference>
<dbReference type="GO" id="GO:0010468">
    <property type="term" value="P:regulation of gene expression"/>
    <property type="evidence" value="ECO:0007669"/>
    <property type="project" value="InterPro"/>
</dbReference>
<dbReference type="InterPro" id="IPR021139">
    <property type="entry name" value="NYN"/>
</dbReference>
<dbReference type="GO" id="GO:0005777">
    <property type="term" value="C:peroxisome"/>
    <property type="evidence" value="ECO:0007669"/>
    <property type="project" value="InterPro"/>
</dbReference>
<sequence length="381" mass="42412">MNCNPPTSTSGYDLVQSIKTVAKQFGSVKLFKAYLEVPANANSSTSSRSSKLRSELQVSGVSLTDCPHNNRKDAADKMMLVDMLAHAIDHSPPTTTFMIISGDRDFAYALSILTLRLYQVVLVTLPNAHISLTKQATVCFDWFSDVINVIRPRDVTISLNSPFTTSPSKRKRPPPKNDHTGTGLQLCSIRFRNEEGSPSAQDVFFQVVDTPPEGIYPPAHGYLVETPALDEDHDDFGTSSDSLDDAGSYDSALYDTSSEFGYESDREEPEVLTYMSDLEEDNEQQSGIKDAASYERKGDACLNDNYVSEPFQPLVKQLKWYHDRGYDRVLRSELGFDLTTSRCDYQAAGVTKFKRYVVLAERMGYVELGGVGGDAWVRLRL</sequence>
<keyword evidence="4" id="KW-1185">Reference proteome</keyword>
<dbReference type="EMBL" id="ML210175">
    <property type="protein sequence ID" value="TFK26434.1"/>
    <property type="molecule type" value="Genomic_DNA"/>
</dbReference>
<name>A0A5C3L0G0_COPMA</name>
<evidence type="ECO:0000259" key="2">
    <source>
        <dbReference type="Pfam" id="PF01936"/>
    </source>
</evidence>
<evidence type="ECO:0000313" key="4">
    <source>
        <dbReference type="Proteomes" id="UP000307440"/>
    </source>
</evidence>
<organism evidence="3 4">
    <name type="scientific">Coprinopsis marcescibilis</name>
    <name type="common">Agaric fungus</name>
    <name type="synonym">Psathyrella marcescibilis</name>
    <dbReference type="NCBI Taxonomy" id="230819"/>
    <lineage>
        <taxon>Eukaryota</taxon>
        <taxon>Fungi</taxon>
        <taxon>Dikarya</taxon>
        <taxon>Basidiomycota</taxon>
        <taxon>Agaricomycotina</taxon>
        <taxon>Agaricomycetes</taxon>
        <taxon>Agaricomycetidae</taxon>
        <taxon>Agaricales</taxon>
        <taxon>Agaricineae</taxon>
        <taxon>Psathyrellaceae</taxon>
        <taxon>Coprinopsis</taxon>
    </lineage>
</organism>
<proteinExistence type="predicted"/>
<evidence type="ECO:0000256" key="1">
    <source>
        <dbReference type="SAM" id="MobiDB-lite"/>
    </source>
</evidence>
<dbReference type="Pfam" id="PF01936">
    <property type="entry name" value="NYN"/>
    <property type="match status" value="1"/>
</dbReference>